<keyword evidence="2" id="KW-1185">Reference proteome</keyword>
<evidence type="ECO:0000313" key="1">
    <source>
        <dbReference type="EMBL" id="KAJ3742953.1"/>
    </source>
</evidence>
<dbReference type="PANTHER" id="PTHR43763">
    <property type="entry name" value="XAA-PRO AMINOPEPTIDASE 1"/>
    <property type="match status" value="1"/>
</dbReference>
<reference evidence="1 2" key="1">
    <citation type="journal article" date="2023" name="Proc. Natl. Acad. Sci. U.S.A.">
        <title>A global phylogenomic analysis of the shiitake genus Lentinula.</title>
        <authorList>
            <person name="Sierra-Patev S."/>
            <person name="Min B."/>
            <person name="Naranjo-Ortiz M."/>
            <person name="Looney B."/>
            <person name="Konkel Z."/>
            <person name="Slot J.C."/>
            <person name="Sakamoto Y."/>
            <person name="Steenwyk J.L."/>
            <person name="Rokas A."/>
            <person name="Carro J."/>
            <person name="Camarero S."/>
            <person name="Ferreira P."/>
            <person name="Molpeceres G."/>
            <person name="Ruiz-Duenas F.J."/>
            <person name="Serrano A."/>
            <person name="Henrissat B."/>
            <person name="Drula E."/>
            <person name="Hughes K.W."/>
            <person name="Mata J.L."/>
            <person name="Ishikawa N.K."/>
            <person name="Vargas-Isla R."/>
            <person name="Ushijima S."/>
            <person name="Smith C.A."/>
            <person name="Donoghue J."/>
            <person name="Ahrendt S."/>
            <person name="Andreopoulos W."/>
            <person name="He G."/>
            <person name="LaButti K."/>
            <person name="Lipzen A."/>
            <person name="Ng V."/>
            <person name="Riley R."/>
            <person name="Sandor L."/>
            <person name="Barry K."/>
            <person name="Martinez A.T."/>
            <person name="Xiao Y."/>
            <person name="Gibbons J.G."/>
            <person name="Terashima K."/>
            <person name="Grigoriev I.V."/>
            <person name="Hibbett D."/>
        </authorList>
    </citation>
    <scope>NUCLEOTIDE SEQUENCE [LARGE SCALE GENOMIC DNA]</scope>
    <source>
        <strain evidence="1 2">TFB7810</strain>
    </source>
</reference>
<comment type="caution">
    <text evidence="1">The sequence shown here is derived from an EMBL/GenBank/DDBJ whole genome shotgun (WGS) entry which is preliminary data.</text>
</comment>
<dbReference type="Pfam" id="PF16189">
    <property type="entry name" value="Creatinase_N_2"/>
    <property type="match status" value="1"/>
</dbReference>
<gene>
    <name evidence="1" type="ORF">DFH05DRAFT_1274495</name>
</gene>
<dbReference type="EMBL" id="JANVFU010000009">
    <property type="protein sequence ID" value="KAJ3742953.1"/>
    <property type="molecule type" value="Genomic_DNA"/>
</dbReference>
<accession>A0A9W8NXP9</accession>
<dbReference type="Gene3D" id="3.40.350.10">
    <property type="entry name" value="Creatinase/prolidase N-terminal domain"/>
    <property type="match status" value="1"/>
</dbReference>
<proteinExistence type="predicted"/>
<organism evidence="1 2">
    <name type="scientific">Lentinula detonsa</name>
    <dbReference type="NCBI Taxonomy" id="2804962"/>
    <lineage>
        <taxon>Eukaryota</taxon>
        <taxon>Fungi</taxon>
        <taxon>Dikarya</taxon>
        <taxon>Basidiomycota</taxon>
        <taxon>Agaricomycotina</taxon>
        <taxon>Agaricomycetes</taxon>
        <taxon>Agaricomycetidae</taxon>
        <taxon>Agaricales</taxon>
        <taxon>Marasmiineae</taxon>
        <taxon>Omphalotaceae</taxon>
        <taxon>Lentinula</taxon>
    </lineage>
</organism>
<dbReference type="InterPro" id="IPR050422">
    <property type="entry name" value="X-Pro_aminopeptidase_P"/>
</dbReference>
<name>A0A9W8NXP9_9AGAR</name>
<dbReference type="Proteomes" id="UP001142393">
    <property type="component" value="Unassembled WGS sequence"/>
</dbReference>
<dbReference type="InterPro" id="IPR029149">
    <property type="entry name" value="Creatin/AminoP/Spt16_N"/>
</dbReference>
<dbReference type="AlphaFoldDB" id="A0A9W8NXP9"/>
<sequence>MISYENAMLVNSKLASRGSKLVYPIQNLIDFVWKDKPPESKQPVFLHPIEFTGEEATSKLYQLREWIQARPPDVSQYSKSPEPKPSQINIATLISSLDAIAWLLNMRGSDIPYNPLFHAYLFVSLDSAVLFLEKSKVSNDVAAYLHSIGVERKDYTDV</sequence>
<evidence type="ECO:0000313" key="2">
    <source>
        <dbReference type="Proteomes" id="UP001142393"/>
    </source>
</evidence>
<protein>
    <submittedName>
        <fullName evidence="1">Uncharacterized protein</fullName>
    </submittedName>
</protein>
<dbReference type="PANTHER" id="PTHR43763:SF17">
    <property type="entry name" value="AMINOPEPTIDASE P, CYTOPLASMIC-RELATED"/>
    <property type="match status" value="1"/>
</dbReference>